<keyword evidence="1" id="KW-0245">EGF-like domain</keyword>
<evidence type="ECO:0000256" key="1">
    <source>
        <dbReference type="PROSITE-ProRule" id="PRU00076"/>
    </source>
</evidence>
<name>A0A8B6BXD4_MYTGA</name>
<proteinExistence type="predicted"/>
<protein>
    <recommendedName>
        <fullName evidence="3">EGF-like domain-containing protein</fullName>
    </recommendedName>
</protein>
<evidence type="ECO:0000313" key="5">
    <source>
        <dbReference type="Proteomes" id="UP000596742"/>
    </source>
</evidence>
<evidence type="ECO:0000259" key="3">
    <source>
        <dbReference type="PROSITE" id="PS50026"/>
    </source>
</evidence>
<feature type="domain" description="EGF-like" evidence="3">
    <location>
        <begin position="113"/>
        <end position="149"/>
    </location>
</feature>
<gene>
    <name evidence="4" type="ORF">MGAL_10B030840</name>
</gene>
<dbReference type="Gene3D" id="2.10.25.10">
    <property type="entry name" value="Laminin"/>
    <property type="match status" value="1"/>
</dbReference>
<feature type="domain" description="EGF-like" evidence="3">
    <location>
        <begin position="150"/>
        <end position="182"/>
    </location>
</feature>
<dbReference type="SMART" id="SM00181">
    <property type="entry name" value="EGF"/>
    <property type="match status" value="2"/>
</dbReference>
<dbReference type="SUPFAM" id="SSF57196">
    <property type="entry name" value="EGF/Laminin"/>
    <property type="match status" value="1"/>
</dbReference>
<sequence>MMKLLYFCVCISGLIGHGQAFCEFTPNVSKACLDFWTFTDMTYGCLNVKNNMTFSGLRKTVDGEYLISVNTTDMNTGNIIAVWVRKADGHCTMNCCDRKTNQRRLLLVIHLDLKKECEHTCHEHAGSCTFVGLTVLCHCNGGYSGHHCEKEEPCHNVECQHGGNCSSGLCSCVNGFTGQHCEIMMPATTVKSIQTTQTTGQQTISAVQNIQSTLTAKQQTIPALKQCVDEQFVNCQDPDICQSPFSGRCPLSCKLCVPITTQEPCADSKFVNCQDHMVCSSPVSQYCPVSCGTCGSKSTMQVKTAKTSTATG</sequence>
<dbReference type="Proteomes" id="UP000596742">
    <property type="component" value="Unassembled WGS sequence"/>
</dbReference>
<comment type="caution">
    <text evidence="1">Lacks conserved residue(s) required for the propagation of feature annotation.</text>
</comment>
<keyword evidence="2" id="KW-0732">Signal</keyword>
<feature type="chain" id="PRO_5032525028" description="EGF-like domain-containing protein" evidence="2">
    <location>
        <begin position="21"/>
        <end position="312"/>
    </location>
</feature>
<dbReference type="OrthoDB" id="5953235at2759"/>
<feature type="disulfide bond" evidence="1">
    <location>
        <begin position="139"/>
        <end position="148"/>
    </location>
</feature>
<dbReference type="PROSITE" id="PS01186">
    <property type="entry name" value="EGF_2"/>
    <property type="match status" value="2"/>
</dbReference>
<dbReference type="PROSITE" id="PS50026">
    <property type="entry name" value="EGF_3"/>
    <property type="match status" value="2"/>
</dbReference>
<feature type="signal peptide" evidence="2">
    <location>
        <begin position="1"/>
        <end position="20"/>
    </location>
</feature>
<dbReference type="PROSITE" id="PS00022">
    <property type="entry name" value="EGF_1"/>
    <property type="match status" value="2"/>
</dbReference>
<comment type="caution">
    <text evidence="4">The sequence shown here is derived from an EMBL/GenBank/DDBJ whole genome shotgun (WGS) entry which is preliminary data.</text>
</comment>
<reference evidence="4" key="1">
    <citation type="submission" date="2018-11" db="EMBL/GenBank/DDBJ databases">
        <authorList>
            <person name="Alioto T."/>
            <person name="Alioto T."/>
        </authorList>
    </citation>
    <scope>NUCLEOTIDE SEQUENCE</scope>
</reference>
<organism evidence="4 5">
    <name type="scientific">Mytilus galloprovincialis</name>
    <name type="common">Mediterranean mussel</name>
    <dbReference type="NCBI Taxonomy" id="29158"/>
    <lineage>
        <taxon>Eukaryota</taxon>
        <taxon>Metazoa</taxon>
        <taxon>Spiralia</taxon>
        <taxon>Lophotrochozoa</taxon>
        <taxon>Mollusca</taxon>
        <taxon>Bivalvia</taxon>
        <taxon>Autobranchia</taxon>
        <taxon>Pteriomorphia</taxon>
        <taxon>Mytilida</taxon>
        <taxon>Mytiloidea</taxon>
        <taxon>Mytilidae</taxon>
        <taxon>Mytilinae</taxon>
        <taxon>Mytilus</taxon>
    </lineage>
</organism>
<dbReference type="SMART" id="SM00254">
    <property type="entry name" value="ShKT"/>
    <property type="match status" value="2"/>
</dbReference>
<dbReference type="AlphaFoldDB" id="A0A8B6BXD4"/>
<evidence type="ECO:0000313" key="4">
    <source>
        <dbReference type="EMBL" id="VDH97457.1"/>
    </source>
</evidence>
<keyword evidence="1" id="KW-1015">Disulfide bond</keyword>
<dbReference type="InterPro" id="IPR000742">
    <property type="entry name" value="EGF"/>
</dbReference>
<accession>A0A8B6BXD4</accession>
<evidence type="ECO:0000256" key="2">
    <source>
        <dbReference type="SAM" id="SignalP"/>
    </source>
</evidence>
<dbReference type="EMBL" id="UYJE01000895">
    <property type="protein sequence ID" value="VDH97457.1"/>
    <property type="molecule type" value="Genomic_DNA"/>
</dbReference>
<keyword evidence="5" id="KW-1185">Reference proteome</keyword>
<feature type="disulfide bond" evidence="1">
    <location>
        <begin position="172"/>
        <end position="181"/>
    </location>
</feature>
<dbReference type="InterPro" id="IPR003582">
    <property type="entry name" value="ShKT_dom"/>
</dbReference>